<sequence length="276" mass="28794">MKDIPLPAGRVVTTTSPASLRDYRLLEARYAPRRGPLLATAVGVALVAGTHALLPRMPRQAIALMERAFHLEDMGGVLLANDYLAVSLIAFLAGVSGLLGAIVGPREERQLDLLLSKPVPASDFLAARVWPVLLSALVAGAVMAIACGLAVAPHAGDGASVTVGGAIGASLALTALSVVQLALLIPVFVRVADSFHALLIAFIVWFAPLLPTAAFLYRPDLFEGRHVMASLTVMTSLVWHDRAMTWLGPLALVAALAVAALSVRLAGVLLERADGA</sequence>
<feature type="transmembrane region" description="Helical" evidence="1">
    <location>
        <begin position="125"/>
        <end position="151"/>
    </location>
</feature>
<evidence type="ECO:0000256" key="1">
    <source>
        <dbReference type="SAM" id="Phobius"/>
    </source>
</evidence>
<protein>
    <submittedName>
        <fullName evidence="2">Uncharacterized protein</fullName>
    </submittedName>
</protein>
<reference evidence="2 3" key="1">
    <citation type="submission" date="2014-02" db="EMBL/GenBank/DDBJ databases">
        <title>The small core and large imbalanced accessory genome model reveals a collaborative survival strategy of Sorangium cellulosum strains in nature.</title>
        <authorList>
            <person name="Han K."/>
            <person name="Peng R."/>
            <person name="Blom J."/>
            <person name="Li Y.-Z."/>
        </authorList>
    </citation>
    <scope>NUCLEOTIDE SEQUENCE [LARGE SCALE GENOMIC DNA]</scope>
    <source>
        <strain evidence="2 3">So0011-07</strain>
    </source>
</reference>
<dbReference type="AlphaFoldDB" id="A0A150SEV9"/>
<accession>A0A150SEV9</accession>
<name>A0A150SEV9_SORCE</name>
<dbReference type="EMBL" id="JEMB01001071">
    <property type="protein sequence ID" value="KYF90907.1"/>
    <property type="molecule type" value="Genomic_DNA"/>
</dbReference>
<feature type="transmembrane region" description="Helical" evidence="1">
    <location>
        <begin position="246"/>
        <end position="270"/>
    </location>
</feature>
<feature type="transmembrane region" description="Helical" evidence="1">
    <location>
        <begin position="163"/>
        <end position="185"/>
    </location>
</feature>
<feature type="transmembrane region" description="Helical" evidence="1">
    <location>
        <begin position="83"/>
        <end position="104"/>
    </location>
</feature>
<keyword evidence="1" id="KW-1133">Transmembrane helix</keyword>
<organism evidence="2 3">
    <name type="scientific">Sorangium cellulosum</name>
    <name type="common">Polyangium cellulosum</name>
    <dbReference type="NCBI Taxonomy" id="56"/>
    <lineage>
        <taxon>Bacteria</taxon>
        <taxon>Pseudomonadati</taxon>
        <taxon>Myxococcota</taxon>
        <taxon>Polyangia</taxon>
        <taxon>Polyangiales</taxon>
        <taxon>Polyangiaceae</taxon>
        <taxon>Sorangium</taxon>
    </lineage>
</organism>
<proteinExistence type="predicted"/>
<keyword evidence="1" id="KW-0812">Transmembrane</keyword>
<dbReference type="Proteomes" id="UP000075635">
    <property type="component" value="Unassembled WGS sequence"/>
</dbReference>
<keyword evidence="1" id="KW-0472">Membrane</keyword>
<gene>
    <name evidence="2" type="ORF">BE17_08720</name>
</gene>
<comment type="caution">
    <text evidence="2">The sequence shown here is derived from an EMBL/GenBank/DDBJ whole genome shotgun (WGS) entry which is preliminary data.</text>
</comment>
<feature type="transmembrane region" description="Helical" evidence="1">
    <location>
        <begin position="35"/>
        <end position="54"/>
    </location>
</feature>
<feature type="transmembrane region" description="Helical" evidence="1">
    <location>
        <begin position="197"/>
        <end position="217"/>
    </location>
</feature>
<evidence type="ECO:0000313" key="3">
    <source>
        <dbReference type="Proteomes" id="UP000075635"/>
    </source>
</evidence>
<evidence type="ECO:0000313" key="2">
    <source>
        <dbReference type="EMBL" id="KYF90907.1"/>
    </source>
</evidence>